<accession>A0A3G2KA83</accession>
<keyword evidence="2" id="KW-1185">Reference proteome</keyword>
<dbReference type="KEGG" id="vg:77931751"/>
<gene>
    <name evidence="1" type="primary">62</name>
    <name evidence="1" type="ORF">PBI_AUXILIUM_62</name>
</gene>
<reference evidence="1 2" key="1">
    <citation type="submission" date="2018-09" db="EMBL/GenBank/DDBJ databases">
        <authorList>
            <person name="Rimple P.A."/>
            <person name="Stoner T.H."/>
            <person name="Garlena R.A."/>
            <person name="Russell D.A."/>
            <person name="Pope W.H."/>
            <person name="Jacobs-Sera D."/>
            <person name="Hatfull G.F."/>
        </authorList>
    </citation>
    <scope>NUCLEOTIDE SEQUENCE [LARGE SCALE GENOMIC DNA]</scope>
</reference>
<dbReference type="RefSeq" id="YP_010655881.1">
    <property type="nucleotide sequence ID" value="NC_070832.1"/>
</dbReference>
<proteinExistence type="predicted"/>
<organism evidence="1 2">
    <name type="scientific">Arthrobacter phage Auxilium</name>
    <dbReference type="NCBI Taxonomy" id="2419948"/>
    <lineage>
        <taxon>Viruses</taxon>
        <taxon>Duplodnaviria</taxon>
        <taxon>Heunggongvirae</taxon>
        <taxon>Uroviricota</taxon>
        <taxon>Caudoviricetes</taxon>
        <taxon>Richievirus</taxon>
        <taxon>Richievirus auxilium</taxon>
    </lineage>
</organism>
<sequence length="107" mass="12092">MPKNWKLDHDPDARPLGCNGKYGTSGSKLHRRRGETPCSKCKASEAHYACELRRGQGLPRYVQPCGTPAGAKRHRDRGEKVCFKCAVARAAYEVENRARHKEEQLTR</sequence>
<dbReference type="GeneID" id="77931751"/>
<evidence type="ECO:0000313" key="2">
    <source>
        <dbReference type="Proteomes" id="UP000266910"/>
    </source>
</evidence>
<dbReference type="Proteomes" id="UP000266910">
    <property type="component" value="Genome"/>
</dbReference>
<evidence type="ECO:0000313" key="1">
    <source>
        <dbReference type="EMBL" id="AYN55870.1"/>
    </source>
</evidence>
<name>A0A3G2KA83_9CAUD</name>
<dbReference type="EMBL" id="MH834598">
    <property type="protein sequence ID" value="AYN55870.1"/>
    <property type="molecule type" value="Genomic_DNA"/>
</dbReference>
<protein>
    <submittedName>
        <fullName evidence="1">Uncharacterized protein</fullName>
    </submittedName>
</protein>